<dbReference type="PANTHER" id="PTHR43681:SF1">
    <property type="entry name" value="SARCALUMENIN"/>
    <property type="match status" value="1"/>
</dbReference>
<dbReference type="KEGG" id="dgi:Desgi_3344"/>
<dbReference type="EMBL" id="CP003273">
    <property type="protein sequence ID" value="AGL02689.1"/>
    <property type="molecule type" value="Genomic_DNA"/>
</dbReference>
<keyword evidence="3" id="KW-1185">Reference proteome</keyword>
<dbReference type="RefSeq" id="WP_006523350.1">
    <property type="nucleotide sequence ID" value="NC_021184.1"/>
</dbReference>
<protein>
    <submittedName>
        <fullName evidence="2">Dynamin family protein</fullName>
    </submittedName>
</protein>
<gene>
    <name evidence="2" type="ORF">Desgi_3344</name>
</gene>
<dbReference type="HOGENOM" id="CLU_315872_0_0_9"/>
<dbReference type="InterPro" id="IPR045063">
    <property type="entry name" value="Dynamin_N"/>
</dbReference>
<reference evidence="2 3" key="1">
    <citation type="submission" date="2012-01" db="EMBL/GenBank/DDBJ databases">
        <title>Complete sequence of Desulfotomaculum gibsoniae DSM 7213.</title>
        <authorList>
            <consortium name="US DOE Joint Genome Institute"/>
            <person name="Lucas S."/>
            <person name="Han J."/>
            <person name="Lapidus A."/>
            <person name="Cheng J.-F."/>
            <person name="Goodwin L."/>
            <person name="Pitluck S."/>
            <person name="Peters L."/>
            <person name="Ovchinnikova G."/>
            <person name="Teshima H."/>
            <person name="Detter J.C."/>
            <person name="Han C."/>
            <person name="Tapia R."/>
            <person name="Land M."/>
            <person name="Hauser L."/>
            <person name="Kyrpides N."/>
            <person name="Ivanova N."/>
            <person name="Pagani I."/>
            <person name="Parshina S."/>
            <person name="Plugge C."/>
            <person name="Muyzer G."/>
            <person name="Kuever J."/>
            <person name="Ivanova A."/>
            <person name="Nazina T."/>
            <person name="Klenk H.-P."/>
            <person name="Brambilla E."/>
            <person name="Spring S."/>
            <person name="Stams A.F."/>
            <person name="Woyke T."/>
        </authorList>
    </citation>
    <scope>NUCLEOTIDE SEQUENCE [LARGE SCALE GENOMIC DNA]</scope>
    <source>
        <strain evidence="2 3">DSM 7213</strain>
    </source>
</reference>
<dbReference type="PANTHER" id="PTHR43681">
    <property type="entry name" value="TRANSMEMBRANE GTPASE FZO"/>
    <property type="match status" value="1"/>
</dbReference>
<dbReference type="Gene3D" id="3.40.50.300">
    <property type="entry name" value="P-loop containing nucleotide triphosphate hydrolases"/>
    <property type="match status" value="3"/>
</dbReference>
<dbReference type="Proteomes" id="UP000013520">
    <property type="component" value="Chromosome"/>
</dbReference>
<dbReference type="AlphaFoldDB" id="R4KJ92"/>
<evidence type="ECO:0000313" key="2">
    <source>
        <dbReference type="EMBL" id="AGL02689.1"/>
    </source>
</evidence>
<dbReference type="eggNOG" id="COG0699">
    <property type="taxonomic scope" value="Bacteria"/>
</dbReference>
<dbReference type="Pfam" id="PF00350">
    <property type="entry name" value="Dynamin_N"/>
    <property type="match status" value="2"/>
</dbReference>
<dbReference type="InterPro" id="IPR027417">
    <property type="entry name" value="P-loop_NTPase"/>
</dbReference>
<organism evidence="2 3">
    <name type="scientific">Desulfoscipio gibsoniae DSM 7213</name>
    <dbReference type="NCBI Taxonomy" id="767817"/>
    <lineage>
        <taxon>Bacteria</taxon>
        <taxon>Bacillati</taxon>
        <taxon>Bacillota</taxon>
        <taxon>Clostridia</taxon>
        <taxon>Eubacteriales</taxon>
        <taxon>Desulfallaceae</taxon>
        <taxon>Desulfoscipio</taxon>
    </lineage>
</organism>
<accession>R4KJ92</accession>
<evidence type="ECO:0000313" key="3">
    <source>
        <dbReference type="Proteomes" id="UP000013520"/>
    </source>
</evidence>
<dbReference type="STRING" id="767817.Desgi_3344"/>
<evidence type="ECO:0000259" key="1">
    <source>
        <dbReference type="Pfam" id="PF00350"/>
    </source>
</evidence>
<dbReference type="OrthoDB" id="9816479at2"/>
<feature type="domain" description="Dynamin N-terminal" evidence="1">
    <location>
        <begin position="373"/>
        <end position="643"/>
    </location>
</feature>
<proteinExistence type="predicted"/>
<dbReference type="InterPro" id="IPR051943">
    <property type="entry name" value="TRAFAC_Dynamin-like_GTPase"/>
</dbReference>
<sequence length="924" mass="105835">MQNQSIEHFFSGVDKLTQTYLTQEEVPNVVIMGPYNSGKSTLINNLLGHHLSPVNIIPTTPAPVRFSYGERFLARVYFTDRQMHVLTAGELTGLLTRKEPPGGGITNVEVQYKHELLKKLHIIDTPGIDALHEPSSLLSRLPKCEYIVYLLQQRGLNEADRRYIEKLVRSNKPLNISFWINCNLGVYDGTSLKESRQFLRQICATEVPVYLINTMDNQDIIKIQLFIENQAAIFKLRRITDKLRKLDLQIPGIITDSMRANDDAKFMVQFWAAIEQARLIIQGQNMLKTLTPVSQQIASLMEKTDRPAVDPGGVSIVYKTTGPKRDIVLIREKILSLVEQAINDPSLKPYTDSIRQLESLHGQLKKENYLVTAAGGFSSGKSTFFNALMGEAILPAQNSPTTFTITRLKHGVHKKAIINYARQVVIPTHQMENQQAILCRYELATLEHWISDSKLVEHVYAMEKSKNGRLTKITATELLQQIELLKKSFARVKRDFSSKRRPWKSLFKKVPAQMFLSSELADYFVIHFKDTVRQELNLDTPGDRTTLAKIAGSHLALRVSDIVIEHPAESLRLATFVDTPGLDSVYHHHREITTRYLPLSDCFLFFLNGKHILTQPDMGIVKLIHRAMQKERQPSHKLFIIVNFADTLTVQERNNVYSYLQENLVKPSRGIVDPGNIFFISALDALTGRDRIAFPRIMKHLKEHIWELRCANNYRVFMENFKKAMPVQIDPNSQDANKENQLALLKNEVQTLLVKIKQRMAYWQEQITSFNNQEDFRGFREGQKSIKKGFLGLSRTSVTVPSCQDMSTSINMLLNDFHHKWKTHTSDLTPYEVNTTSLQNTIDHLLENFKLTRAHSILSQYINIQESRIESSINDMERQIKINLKSKAPEPERQNISPTALIIAHQYIAKMNQLEKETFGSIQQ</sequence>
<feature type="domain" description="Dynamin N-terminal" evidence="1">
    <location>
        <begin position="29"/>
        <end position="173"/>
    </location>
</feature>
<name>R4KJ92_9FIRM</name>
<dbReference type="SUPFAM" id="SSF52540">
    <property type="entry name" value="P-loop containing nucleoside triphosphate hydrolases"/>
    <property type="match status" value="2"/>
</dbReference>